<gene>
    <name evidence="2" type="ORF">OB936_03940</name>
    <name evidence="1" type="ORF">OB951_05000</name>
</gene>
<comment type="caution">
    <text evidence="1">The sequence shown here is derived from an EMBL/GenBank/DDBJ whole genome shotgun (WGS) entry which is preliminary data.</text>
</comment>
<proteinExistence type="predicted"/>
<dbReference type="Proteomes" id="UP001157379">
    <property type="component" value="Unassembled WGS sequence"/>
</dbReference>
<dbReference type="Proteomes" id="UP001161916">
    <property type="component" value="Unassembled WGS sequence"/>
</dbReference>
<reference evidence="1" key="1">
    <citation type="submission" date="2022-09" db="EMBL/GenBank/DDBJ databases">
        <authorList>
            <person name="Orihara K."/>
        </authorList>
    </citation>
    <scope>NUCLEOTIDE SEQUENCE</scope>
    <source>
        <strain evidence="2">YIT 13057</strain>
        <strain evidence="1">YIT 13062</strain>
    </source>
</reference>
<dbReference type="EMBL" id="JAOPMH010000003">
    <property type="protein sequence ID" value="MDH7889959.1"/>
    <property type="molecule type" value="Genomic_DNA"/>
</dbReference>
<sequence length="53" mass="5952">MRKEARLEEIVPQSEYQTDPARLVLPNALLIEGDPDLGFVPCVGRVLERAFKA</sequence>
<protein>
    <submittedName>
        <fullName evidence="1">Uncharacterized protein</fullName>
    </submittedName>
</protein>
<dbReference type="RefSeq" id="WP_154303671.1">
    <property type="nucleotide sequence ID" value="NZ_CP026729.1"/>
</dbReference>
<accession>A0AA43P7V4</accession>
<name>A0AA43P7V4_9BIFI</name>
<dbReference type="AlphaFoldDB" id="A0AA43P7V4"/>
<evidence type="ECO:0000313" key="2">
    <source>
        <dbReference type="EMBL" id="MDH7899366.1"/>
    </source>
</evidence>
<evidence type="ECO:0000313" key="1">
    <source>
        <dbReference type="EMBL" id="MDH7889959.1"/>
    </source>
</evidence>
<dbReference type="EMBL" id="JAOPMD010000007">
    <property type="protein sequence ID" value="MDH7899366.1"/>
    <property type="molecule type" value="Genomic_DNA"/>
</dbReference>
<evidence type="ECO:0000313" key="3">
    <source>
        <dbReference type="Proteomes" id="UP001161916"/>
    </source>
</evidence>
<reference evidence="1" key="2">
    <citation type="journal article" date="2023" name="Gut Microbes">
        <title>Characterization of Bifidobacterium kashiwanohense that utilizes both milk- and plant-derived oligosaccharides.</title>
        <authorList>
            <person name="Orihara K."/>
            <person name="Yahagi K."/>
            <person name="Saito Y."/>
            <person name="Watanabe Y."/>
            <person name="Sasai T."/>
            <person name="Hara T."/>
            <person name="Tsukuda N."/>
            <person name="Oki K."/>
            <person name="Fujimoto J."/>
            <person name="Matsuki T."/>
        </authorList>
    </citation>
    <scope>NUCLEOTIDE SEQUENCE</scope>
    <source>
        <strain evidence="2">YIT 13057</strain>
        <strain evidence="1">YIT 13062</strain>
    </source>
</reference>
<organism evidence="1 3">
    <name type="scientific">Bifidobacterium catenulatum subsp. kashiwanohense</name>
    <dbReference type="NCBI Taxonomy" id="630129"/>
    <lineage>
        <taxon>Bacteria</taxon>
        <taxon>Bacillati</taxon>
        <taxon>Actinomycetota</taxon>
        <taxon>Actinomycetes</taxon>
        <taxon>Bifidobacteriales</taxon>
        <taxon>Bifidobacteriaceae</taxon>
        <taxon>Bifidobacterium</taxon>
    </lineage>
</organism>